<gene>
    <name evidence="1" type="ORF">BDY19DRAFT_886731</name>
</gene>
<feature type="non-terminal residue" evidence="1">
    <location>
        <position position="117"/>
    </location>
</feature>
<name>A0ACB8UA52_9APHY</name>
<dbReference type="EMBL" id="MU274906">
    <property type="protein sequence ID" value="KAI0091232.1"/>
    <property type="molecule type" value="Genomic_DNA"/>
</dbReference>
<evidence type="ECO:0000313" key="2">
    <source>
        <dbReference type="Proteomes" id="UP001055072"/>
    </source>
</evidence>
<protein>
    <submittedName>
        <fullName evidence="1">Uncharacterized protein</fullName>
    </submittedName>
</protein>
<evidence type="ECO:0000313" key="1">
    <source>
        <dbReference type="EMBL" id="KAI0091232.1"/>
    </source>
</evidence>
<comment type="caution">
    <text evidence="1">The sequence shown here is derived from an EMBL/GenBank/DDBJ whole genome shotgun (WGS) entry which is preliminary data.</text>
</comment>
<organism evidence="1 2">
    <name type="scientific">Irpex rosettiformis</name>
    <dbReference type="NCBI Taxonomy" id="378272"/>
    <lineage>
        <taxon>Eukaryota</taxon>
        <taxon>Fungi</taxon>
        <taxon>Dikarya</taxon>
        <taxon>Basidiomycota</taxon>
        <taxon>Agaricomycotina</taxon>
        <taxon>Agaricomycetes</taxon>
        <taxon>Polyporales</taxon>
        <taxon>Irpicaceae</taxon>
        <taxon>Irpex</taxon>
    </lineage>
</organism>
<sequence length="117" mass="13603">MLGLGPEDEVSLNALADPPQGEKPNYPYPTLIKLAIHGSRNKRLTLQGIYHALEYRFEWYRENSEDTSWKNSIRHNLSLNKCFRRAPRPITEPGKGSFWTVDYSQGTGNKRERKRNK</sequence>
<keyword evidence="2" id="KW-1185">Reference proteome</keyword>
<reference evidence="1" key="1">
    <citation type="journal article" date="2021" name="Environ. Microbiol.">
        <title>Gene family expansions and transcriptome signatures uncover fungal adaptations to wood decay.</title>
        <authorList>
            <person name="Hage H."/>
            <person name="Miyauchi S."/>
            <person name="Viragh M."/>
            <person name="Drula E."/>
            <person name="Min B."/>
            <person name="Chaduli D."/>
            <person name="Navarro D."/>
            <person name="Favel A."/>
            <person name="Norest M."/>
            <person name="Lesage-Meessen L."/>
            <person name="Balint B."/>
            <person name="Merenyi Z."/>
            <person name="de Eugenio L."/>
            <person name="Morin E."/>
            <person name="Martinez A.T."/>
            <person name="Baldrian P."/>
            <person name="Stursova M."/>
            <person name="Martinez M.J."/>
            <person name="Novotny C."/>
            <person name="Magnuson J.K."/>
            <person name="Spatafora J.W."/>
            <person name="Maurice S."/>
            <person name="Pangilinan J."/>
            <person name="Andreopoulos W."/>
            <person name="LaButti K."/>
            <person name="Hundley H."/>
            <person name="Na H."/>
            <person name="Kuo A."/>
            <person name="Barry K."/>
            <person name="Lipzen A."/>
            <person name="Henrissat B."/>
            <person name="Riley R."/>
            <person name="Ahrendt S."/>
            <person name="Nagy L.G."/>
            <person name="Grigoriev I.V."/>
            <person name="Martin F."/>
            <person name="Rosso M.N."/>
        </authorList>
    </citation>
    <scope>NUCLEOTIDE SEQUENCE</scope>
    <source>
        <strain evidence="1">CBS 384.51</strain>
    </source>
</reference>
<accession>A0ACB8UA52</accession>
<dbReference type="Proteomes" id="UP001055072">
    <property type="component" value="Unassembled WGS sequence"/>
</dbReference>
<proteinExistence type="predicted"/>